<dbReference type="OrthoDB" id="7699940at2759"/>
<evidence type="ECO:0000313" key="2">
    <source>
        <dbReference type="Proteomes" id="UP000036403"/>
    </source>
</evidence>
<organism evidence="1 2">
    <name type="scientific">Lasius niger</name>
    <name type="common">Black garden ant</name>
    <dbReference type="NCBI Taxonomy" id="67767"/>
    <lineage>
        <taxon>Eukaryota</taxon>
        <taxon>Metazoa</taxon>
        <taxon>Ecdysozoa</taxon>
        <taxon>Arthropoda</taxon>
        <taxon>Hexapoda</taxon>
        <taxon>Insecta</taxon>
        <taxon>Pterygota</taxon>
        <taxon>Neoptera</taxon>
        <taxon>Endopterygota</taxon>
        <taxon>Hymenoptera</taxon>
        <taxon>Apocrita</taxon>
        <taxon>Aculeata</taxon>
        <taxon>Formicoidea</taxon>
        <taxon>Formicidae</taxon>
        <taxon>Formicinae</taxon>
        <taxon>Lasius</taxon>
        <taxon>Lasius</taxon>
    </lineage>
</organism>
<gene>
    <name evidence="1" type="ORF">RF55_13145</name>
</gene>
<name>A0A0J7KBA7_LASNI</name>
<protein>
    <submittedName>
        <fullName evidence="1">Uncharacterized protein</fullName>
    </submittedName>
</protein>
<dbReference type="PaxDb" id="67767-A0A0J7KBA7"/>
<accession>A0A0J7KBA7</accession>
<reference evidence="1 2" key="1">
    <citation type="submission" date="2015-04" db="EMBL/GenBank/DDBJ databases">
        <title>Lasius niger genome sequencing.</title>
        <authorList>
            <person name="Konorov E.A."/>
            <person name="Nikitin M.A."/>
            <person name="Kirill M.V."/>
            <person name="Chang P."/>
        </authorList>
    </citation>
    <scope>NUCLEOTIDE SEQUENCE [LARGE SCALE GENOMIC DNA]</scope>
    <source>
        <tissue evidence="1">Whole</tissue>
    </source>
</reference>
<keyword evidence="2" id="KW-1185">Reference proteome</keyword>
<sequence>MQKLESSMENEAYKKFTNNFFSIKRSDKYFCGTWSDMVIEQSLMKSSKSKEGFTRGRSTKESVLSKWIFGLLTASNISEGLESFCELSFDTGEQHVDARDSRVKKDDADVQKLSEWFQSHNPFPHIHQIMSIATGIIGDEKINCHNAHNIGTTAMEKKIGNNFNDIKFSRADRVLSLLTVNSNVKVRDTTVPIDPLLLFQRISVMKRSNKELRDYLQYELAPYPVSLFDELGMRKTKKSSFFDNFTPSQLQPDFENVTYVVDGGFLLHRVVWHQNETFDSICTTYVNYVQKHFGSNTIIVFDGYNNSNNSVKAMEQLVDPPNFHLLTFPLMRR</sequence>
<proteinExistence type="predicted"/>
<comment type="caution">
    <text evidence="1">The sequence shown here is derived from an EMBL/GenBank/DDBJ whole genome shotgun (WGS) entry which is preliminary data.</text>
</comment>
<dbReference type="AlphaFoldDB" id="A0A0J7KBA7"/>
<dbReference type="Proteomes" id="UP000036403">
    <property type="component" value="Unassembled WGS sequence"/>
</dbReference>
<evidence type="ECO:0000313" key="1">
    <source>
        <dbReference type="EMBL" id="KMQ87541.1"/>
    </source>
</evidence>
<dbReference type="EMBL" id="LBMM01010321">
    <property type="protein sequence ID" value="KMQ87541.1"/>
    <property type="molecule type" value="Genomic_DNA"/>
</dbReference>